<proteinExistence type="predicted"/>
<feature type="region of interest" description="Disordered" evidence="10">
    <location>
        <begin position="236"/>
        <end position="255"/>
    </location>
</feature>
<dbReference type="SUPFAM" id="SSF57850">
    <property type="entry name" value="RING/U-box"/>
    <property type="match status" value="1"/>
</dbReference>
<gene>
    <name evidence="12" type="primary">Pja2</name>
    <name evidence="12" type="ORF">ANSSEM_R07527</name>
</gene>
<dbReference type="OrthoDB" id="21204at2759"/>
<dbReference type="FunFam" id="3.30.40.10:FF:000152">
    <property type="entry name" value="E3 ubiquitin-protein ligase Praja-1 isoform X1"/>
    <property type="match status" value="1"/>
</dbReference>
<keyword evidence="6 9" id="KW-0863">Zinc-finger</keyword>
<evidence type="ECO:0000256" key="6">
    <source>
        <dbReference type="ARBA" id="ARBA00022771"/>
    </source>
</evidence>
<dbReference type="Proteomes" id="UP000567872">
    <property type="component" value="Unassembled WGS sequence"/>
</dbReference>
<evidence type="ECO:0000256" key="2">
    <source>
        <dbReference type="ARBA" id="ARBA00012483"/>
    </source>
</evidence>
<keyword evidence="8" id="KW-0862">Zinc</keyword>
<feature type="non-terminal residue" evidence="12">
    <location>
        <position position="1"/>
    </location>
</feature>
<feature type="compositionally biased region" description="Polar residues" evidence="10">
    <location>
        <begin position="236"/>
        <end position="246"/>
    </location>
</feature>
<evidence type="ECO:0000313" key="13">
    <source>
        <dbReference type="Proteomes" id="UP000567872"/>
    </source>
</evidence>
<dbReference type="GO" id="GO:0006511">
    <property type="term" value="P:ubiquitin-dependent protein catabolic process"/>
    <property type="evidence" value="ECO:0007669"/>
    <property type="project" value="TreeGrafter"/>
</dbReference>
<dbReference type="InterPro" id="IPR001841">
    <property type="entry name" value="Znf_RING"/>
</dbReference>
<keyword evidence="13" id="KW-1185">Reference proteome</keyword>
<evidence type="ECO:0000313" key="12">
    <source>
        <dbReference type="EMBL" id="NXI72254.1"/>
    </source>
</evidence>
<feature type="domain" description="RING-type" evidence="11">
    <location>
        <begin position="626"/>
        <end position="667"/>
    </location>
</feature>
<feature type="region of interest" description="Disordered" evidence="10">
    <location>
        <begin position="439"/>
        <end position="477"/>
    </location>
</feature>
<dbReference type="PANTHER" id="PTHR45931:SF19">
    <property type="entry name" value="CHROMOSOME UNDETERMINED SCAFFOLD_3, WHOLE GENOME SHOTGUN SEQUENCE"/>
    <property type="match status" value="1"/>
</dbReference>
<dbReference type="GO" id="GO:0016874">
    <property type="term" value="F:ligase activity"/>
    <property type="evidence" value="ECO:0007669"/>
    <property type="project" value="UniProtKB-KW"/>
</dbReference>
<comment type="catalytic activity">
    <reaction evidence="1">
        <text>S-ubiquitinyl-[E2 ubiquitin-conjugating enzyme]-L-cysteine + [acceptor protein]-L-lysine = [E2 ubiquitin-conjugating enzyme]-L-cysteine + N(6)-ubiquitinyl-[acceptor protein]-L-lysine.</text>
        <dbReference type="EC" id="2.3.2.27"/>
    </reaction>
</comment>
<feature type="non-terminal residue" evidence="12">
    <location>
        <position position="694"/>
    </location>
</feature>
<dbReference type="GO" id="GO:0008270">
    <property type="term" value="F:zinc ion binding"/>
    <property type="evidence" value="ECO:0007669"/>
    <property type="project" value="UniProtKB-KW"/>
</dbReference>
<comment type="caution">
    <text evidence="12">The sequence shown here is derived from an EMBL/GenBank/DDBJ whole genome shotgun (WGS) entry which is preliminary data.</text>
</comment>
<dbReference type="Pfam" id="PF13639">
    <property type="entry name" value="zf-RING_2"/>
    <property type="match status" value="1"/>
</dbReference>
<evidence type="ECO:0000256" key="4">
    <source>
        <dbReference type="ARBA" id="ARBA00022679"/>
    </source>
</evidence>
<keyword evidence="5" id="KW-0479">Metal-binding</keyword>
<dbReference type="GO" id="GO:0061630">
    <property type="term" value="F:ubiquitin protein ligase activity"/>
    <property type="evidence" value="ECO:0007669"/>
    <property type="project" value="UniProtKB-EC"/>
</dbReference>
<dbReference type="GO" id="GO:0005634">
    <property type="term" value="C:nucleus"/>
    <property type="evidence" value="ECO:0007669"/>
    <property type="project" value="TreeGrafter"/>
</dbReference>
<keyword evidence="12" id="KW-0436">Ligase</keyword>
<sequence>MGQEAGKPAWPKPAGGYQTITGRRYGRRHAYVNFRPSLNSQDGTVHQHNGEYEGLELDDVQEEISLCMPYVQVSLGLLDEPLLENIGTGGPVCQTVLSRTSEKNASPLSLVSHGVEGNQISGNIMNPDRSSEDLAEHASGECNDLNGRNGIAFVNIDSYEPDSSDGEDDDGQDQLCLAREEAGILQETLDNMVSELEKGVESFTDLQSRLSTLNHRISRERCEEVRPVPLTRYSSIDSDLTHPNNRTFKKSPAEDQAILKSNLSGASHETEQMNMVDSGIGTPVTTCSELNVSDGETEQGNSPDPVVRPKIRKQNPTNQLERKKLLPNDEEEESSSKREGEIAEIQQGCAECSLRNDKEILSSFMFVDSKGYKGPQKNSKIDLRRNTTAQEEKNVLDDSSFWDEFEDSSRHLSLSNREEDSSECSDGEWSAARSTYFAVGEKDQSSSDESWETLPGREEREPEARSSSSCVDEVNADPCVQGGEQTLLEEGEVPWLQYHEEVESSSDEENDPVSDFVHPGFFMLDGNNNLEDDSSVSEDLDVEWRLLDEFGDGLGVAQAISYVDPQFITYTALEERLAQAMENALAHLESLAVDVEQAHPPATKESIDCLPQIIVTDDHDGQDQCCTICCSEYVKDEILTELPCHHLFHKPCVTLWLQKSGTCPVCRHVLTPMLPEAAAATASFLSDPDSSSSV</sequence>
<evidence type="ECO:0000256" key="1">
    <source>
        <dbReference type="ARBA" id="ARBA00000900"/>
    </source>
</evidence>
<evidence type="ECO:0000256" key="3">
    <source>
        <dbReference type="ARBA" id="ARBA00022553"/>
    </source>
</evidence>
<dbReference type="InterPro" id="IPR013083">
    <property type="entry name" value="Znf_RING/FYVE/PHD"/>
</dbReference>
<evidence type="ECO:0000256" key="10">
    <source>
        <dbReference type="SAM" id="MobiDB-lite"/>
    </source>
</evidence>
<organism evidence="12 13">
    <name type="scientific">Anseranas semipalmata</name>
    <name type="common">Magpie goose</name>
    <name type="synonym">Anas semipalmata</name>
    <dbReference type="NCBI Taxonomy" id="8851"/>
    <lineage>
        <taxon>Eukaryota</taxon>
        <taxon>Metazoa</taxon>
        <taxon>Chordata</taxon>
        <taxon>Craniata</taxon>
        <taxon>Vertebrata</taxon>
        <taxon>Euteleostomi</taxon>
        <taxon>Archelosauria</taxon>
        <taxon>Archosauria</taxon>
        <taxon>Dinosauria</taxon>
        <taxon>Saurischia</taxon>
        <taxon>Theropoda</taxon>
        <taxon>Coelurosauria</taxon>
        <taxon>Aves</taxon>
        <taxon>Neognathae</taxon>
        <taxon>Galloanserae</taxon>
        <taxon>Anseriformes</taxon>
        <taxon>Anseranatidae</taxon>
        <taxon>Anseranas</taxon>
    </lineage>
</organism>
<protein>
    <recommendedName>
        <fullName evidence="2">RING-type E3 ubiquitin transferase</fullName>
        <ecNumber evidence="2">2.3.2.27</ecNumber>
    </recommendedName>
</protein>
<keyword evidence="4" id="KW-0808">Transferase</keyword>
<dbReference type="SMART" id="SM00184">
    <property type="entry name" value="RING"/>
    <property type="match status" value="1"/>
</dbReference>
<keyword evidence="7" id="KW-0833">Ubl conjugation pathway</keyword>
<accession>A0A7K9VHT9</accession>
<dbReference type="EC" id="2.3.2.27" evidence="2"/>
<feature type="compositionally biased region" description="Basic and acidic residues" evidence="10">
    <location>
        <begin position="455"/>
        <end position="464"/>
    </location>
</feature>
<feature type="region of interest" description="Disordered" evidence="10">
    <location>
        <begin position="290"/>
        <end position="342"/>
    </location>
</feature>
<dbReference type="PROSITE" id="PS50089">
    <property type="entry name" value="ZF_RING_2"/>
    <property type="match status" value="1"/>
</dbReference>
<evidence type="ECO:0000256" key="8">
    <source>
        <dbReference type="ARBA" id="ARBA00022833"/>
    </source>
</evidence>
<evidence type="ECO:0000259" key="11">
    <source>
        <dbReference type="PROSITE" id="PS50089"/>
    </source>
</evidence>
<dbReference type="CDD" id="cd16465">
    <property type="entry name" value="RING-H2_PJA1_2"/>
    <property type="match status" value="1"/>
</dbReference>
<dbReference type="PANTHER" id="PTHR45931">
    <property type="entry name" value="SI:CH211-59O9.10"/>
    <property type="match status" value="1"/>
</dbReference>
<dbReference type="EMBL" id="VXAA01006132">
    <property type="protein sequence ID" value="NXI72254.1"/>
    <property type="molecule type" value="Genomic_DNA"/>
</dbReference>
<evidence type="ECO:0000256" key="7">
    <source>
        <dbReference type="ARBA" id="ARBA00022786"/>
    </source>
</evidence>
<reference evidence="12 13" key="1">
    <citation type="submission" date="2019-09" db="EMBL/GenBank/DDBJ databases">
        <title>Bird 10,000 Genomes (B10K) Project - Family phase.</title>
        <authorList>
            <person name="Zhang G."/>
        </authorList>
    </citation>
    <scope>NUCLEOTIDE SEQUENCE [LARGE SCALE GENOMIC DNA]</scope>
    <source>
        <strain evidence="12">B10K-DU-001-57</strain>
        <tissue evidence="12">Muscle</tissue>
    </source>
</reference>
<name>A0A7K9VHT9_ANSSE</name>
<dbReference type="AlphaFoldDB" id="A0A7K9VHT9"/>
<evidence type="ECO:0000256" key="9">
    <source>
        <dbReference type="PROSITE-ProRule" id="PRU00175"/>
    </source>
</evidence>
<dbReference type="Gene3D" id="3.30.40.10">
    <property type="entry name" value="Zinc/RING finger domain, C3HC4 (zinc finger)"/>
    <property type="match status" value="1"/>
</dbReference>
<keyword evidence="3" id="KW-0597">Phosphoprotein</keyword>
<evidence type="ECO:0000256" key="5">
    <source>
        <dbReference type="ARBA" id="ARBA00022723"/>
    </source>
</evidence>
<dbReference type="InterPro" id="IPR051834">
    <property type="entry name" value="RING_finger_E3_ligase"/>
</dbReference>